<name>A0A150PJJ3_SORCE</name>
<accession>A0A150PJJ3</accession>
<gene>
    <name evidence="1" type="ORF">BE08_06005</name>
</gene>
<protein>
    <submittedName>
        <fullName evidence="1">Uncharacterized protein</fullName>
    </submittedName>
</protein>
<comment type="caution">
    <text evidence="1">The sequence shown here is derived from an EMBL/GenBank/DDBJ whole genome shotgun (WGS) entry which is preliminary data.</text>
</comment>
<evidence type="ECO:0000313" key="2">
    <source>
        <dbReference type="Proteomes" id="UP000075420"/>
    </source>
</evidence>
<dbReference type="AlphaFoldDB" id="A0A150PJJ3"/>
<evidence type="ECO:0000313" key="1">
    <source>
        <dbReference type="EMBL" id="KYF55842.1"/>
    </source>
</evidence>
<organism evidence="1 2">
    <name type="scientific">Sorangium cellulosum</name>
    <name type="common">Polyangium cellulosum</name>
    <dbReference type="NCBI Taxonomy" id="56"/>
    <lineage>
        <taxon>Bacteria</taxon>
        <taxon>Pseudomonadati</taxon>
        <taxon>Myxococcota</taxon>
        <taxon>Polyangia</taxon>
        <taxon>Polyangiales</taxon>
        <taxon>Polyangiaceae</taxon>
        <taxon>Sorangium</taxon>
    </lineage>
</organism>
<proteinExistence type="predicted"/>
<dbReference type="EMBL" id="JELY01001417">
    <property type="protein sequence ID" value="KYF55842.1"/>
    <property type="molecule type" value="Genomic_DNA"/>
</dbReference>
<dbReference type="Proteomes" id="UP000075420">
    <property type="component" value="Unassembled WGS sequence"/>
</dbReference>
<sequence length="71" mass="8305">MVPHDALVCTLREQTRSAPDPVARELAARALPRAVRRREALVLWSFDVSRIPRKELSEWARPHVRRYFVKA</sequence>
<reference evidence="1 2" key="1">
    <citation type="submission" date="2014-02" db="EMBL/GenBank/DDBJ databases">
        <title>The small core and large imbalanced accessory genome model reveals a collaborative survival strategy of Sorangium cellulosum strains in nature.</title>
        <authorList>
            <person name="Han K."/>
            <person name="Peng R."/>
            <person name="Blom J."/>
            <person name="Li Y.-Z."/>
        </authorList>
    </citation>
    <scope>NUCLEOTIDE SEQUENCE [LARGE SCALE GENOMIC DNA]</scope>
    <source>
        <strain evidence="1 2">So0157-25</strain>
    </source>
</reference>